<dbReference type="InterPro" id="IPR025452">
    <property type="entry name" value="DUF4218"/>
</dbReference>
<feature type="compositionally biased region" description="Basic and acidic residues" evidence="1">
    <location>
        <begin position="1045"/>
        <end position="1061"/>
    </location>
</feature>
<evidence type="ECO:0000259" key="2">
    <source>
        <dbReference type="Pfam" id="PF13952"/>
    </source>
</evidence>
<dbReference type="Pfam" id="PF02992">
    <property type="entry name" value="Transposase_21"/>
    <property type="match status" value="1"/>
</dbReference>
<feature type="domain" description="DUF4216" evidence="2">
    <location>
        <begin position="923"/>
        <end position="994"/>
    </location>
</feature>
<protein>
    <submittedName>
        <fullName evidence="5">Uncharacterized protein LOC127148626</fullName>
    </submittedName>
</protein>
<keyword evidence="4" id="KW-1185">Reference proteome</keyword>
<dbReference type="InterPro" id="IPR004242">
    <property type="entry name" value="Transposase_21"/>
</dbReference>
<evidence type="ECO:0000259" key="3">
    <source>
        <dbReference type="Pfam" id="PF13960"/>
    </source>
</evidence>
<feature type="region of interest" description="Disordered" evidence="1">
    <location>
        <begin position="1045"/>
        <end position="1080"/>
    </location>
</feature>
<sequence>MTQTLDGVERHLFTYGISSVYNKWVYHGEATNLARFEQGATSSKGDTLSREVNVGDEDDGILDLLNDLQGSMIVREENFDDGDGFDDEFPEDVDEMDTSNIFEELMKEARNPLYHGCTKFSSLNFLVKLMHIKVLNNWSNKSFDMLLELLKDAFPVGTYIPKSFYEAKRKLCDLGLGYDSIHACKYDCVLFRKEFANCQSCPVCGESRYKTNSGKGKKIPNKVLRHFPLIPRLKRLFLSKHIASEMRWHKDKRVDTEDVLRHPVDAAGWKHFDKEFPQFASEPRNVRLGLASDGFNPFGNMSIAYSMWPVVLIPYNLPPWKCMKESNFFMSLLVPGPKSPGEELDVYLQPLIDELKELWNNGVRTFDCTDEEYFRLHACLLWTINDFPAYGDLSGWSTKGYQACPTCKEDTSSFGIKGKISFMGHRRYLSSDHIWRRSRQHDGKFERRPPPVVMNGDEILQQVNSINFPVLSKHPSKTNKKRKRTINWNKKSIFFELPYWSKLLLRHKLDVMHIEKNVCDNLLGTLLNIDGKTKDTINARLDLKDLNIRKELHLQRQGTKLIKPHPTYTLTGSERIDFCKFLKSVKFPDGFVSNISRCVSVNDGKLWGLKTHDSHILLQRLIPIAVRAYLHKDVCTTVVELCNFFRDLCAKTIRVSDLNRLEADIVLILCKLERIFPPAFFDIMIHLAVHLPAETKIVGPVSYSWMYPIERSLRTLKQYVRNKARPEGSIAEAFIMNECLTFCSMYLIGIETRFNRNPRNDDSMNRQLGCGDFDVFKQNVRPMGGSVARTLSEDEKRMCHWYILNNCCQIESYRSTEHLSLINTRGEDVLDLFRRHQLEFPNWFRTHMYSLRERGEASDDLCSIALGPINEVRTYSGCFVNGLRFHSIERDNRRTTQNSGIMAYGETKADETNYYGVLQEVLDLEYLKCRRVCLFKCNWFDTDVKKNKFRCDLGFKIINTSRFWYTDDPYILATQAVQVFYIDDPKLRSNWKIVQIVQNKQVWDILESEEVEDDRFELLEACSSIGVDESIHDIPFCRGDVEPTVVDHKETENQDQSRIDDDFINDETEQLQSSDSDGNE</sequence>
<dbReference type="GeneID" id="127148626"/>
<gene>
    <name evidence="5" type="primary">LOC127148626</name>
</gene>
<feature type="domain" description="DUF4218" evidence="3">
    <location>
        <begin position="648"/>
        <end position="760"/>
    </location>
</feature>
<dbReference type="PANTHER" id="PTHR10775">
    <property type="entry name" value="OS08G0208400 PROTEIN"/>
    <property type="match status" value="1"/>
</dbReference>
<dbReference type="Proteomes" id="UP001652600">
    <property type="component" value="Chromosome 1"/>
</dbReference>
<dbReference type="InterPro" id="IPR025312">
    <property type="entry name" value="DUF4216"/>
</dbReference>
<evidence type="ECO:0000256" key="1">
    <source>
        <dbReference type="SAM" id="MobiDB-lite"/>
    </source>
</evidence>
<reference evidence="4" key="1">
    <citation type="submission" date="2025-05" db="UniProtKB">
        <authorList>
            <consortium name="RefSeq"/>
        </authorList>
    </citation>
    <scope>NUCLEOTIDE SEQUENCE [LARGE SCALE GENOMIC DNA]</scope>
</reference>
<feature type="compositionally biased region" description="Polar residues" evidence="1">
    <location>
        <begin position="1070"/>
        <end position="1080"/>
    </location>
</feature>
<dbReference type="Pfam" id="PF13952">
    <property type="entry name" value="DUF4216"/>
    <property type="match status" value="1"/>
</dbReference>
<evidence type="ECO:0000313" key="4">
    <source>
        <dbReference type="Proteomes" id="UP001652600"/>
    </source>
</evidence>
<organism evidence="4 5">
    <name type="scientific">Cucumis melo</name>
    <name type="common">Muskmelon</name>
    <dbReference type="NCBI Taxonomy" id="3656"/>
    <lineage>
        <taxon>Eukaryota</taxon>
        <taxon>Viridiplantae</taxon>
        <taxon>Streptophyta</taxon>
        <taxon>Embryophyta</taxon>
        <taxon>Tracheophyta</taxon>
        <taxon>Spermatophyta</taxon>
        <taxon>Magnoliopsida</taxon>
        <taxon>eudicotyledons</taxon>
        <taxon>Gunneridae</taxon>
        <taxon>Pentapetalae</taxon>
        <taxon>rosids</taxon>
        <taxon>fabids</taxon>
        <taxon>Cucurbitales</taxon>
        <taxon>Cucurbitaceae</taxon>
        <taxon>Benincaseae</taxon>
        <taxon>Cucumis</taxon>
    </lineage>
</organism>
<name>A0ABM3KLS5_CUCME</name>
<reference evidence="5" key="2">
    <citation type="submission" date="2025-08" db="UniProtKB">
        <authorList>
            <consortium name="RefSeq"/>
        </authorList>
    </citation>
    <scope>IDENTIFICATION</scope>
    <source>
        <tissue evidence="5">Stem</tissue>
    </source>
</reference>
<evidence type="ECO:0000313" key="5">
    <source>
        <dbReference type="RefSeq" id="XP_050938715.1"/>
    </source>
</evidence>
<accession>A0ABM3KLS5</accession>
<proteinExistence type="predicted"/>
<dbReference type="Pfam" id="PF13960">
    <property type="entry name" value="DUF4218"/>
    <property type="match status" value="1"/>
</dbReference>
<dbReference type="PANTHER" id="PTHR10775:SF185">
    <property type="entry name" value="OS08G0208400 PROTEIN"/>
    <property type="match status" value="1"/>
</dbReference>
<dbReference type="RefSeq" id="XP_050938715.1">
    <property type="nucleotide sequence ID" value="XM_051082758.1"/>
</dbReference>